<evidence type="ECO:0000313" key="1">
    <source>
        <dbReference type="EMBL" id="ONK75911.1"/>
    </source>
</evidence>
<dbReference type="Proteomes" id="UP000243459">
    <property type="component" value="Chromosome 3"/>
</dbReference>
<dbReference type="EMBL" id="CM007383">
    <property type="protein sequence ID" value="ONK75911.1"/>
    <property type="molecule type" value="Genomic_DNA"/>
</dbReference>
<organism evidence="1 2">
    <name type="scientific">Asparagus officinalis</name>
    <name type="common">Garden asparagus</name>
    <dbReference type="NCBI Taxonomy" id="4686"/>
    <lineage>
        <taxon>Eukaryota</taxon>
        <taxon>Viridiplantae</taxon>
        <taxon>Streptophyta</taxon>
        <taxon>Embryophyta</taxon>
        <taxon>Tracheophyta</taxon>
        <taxon>Spermatophyta</taxon>
        <taxon>Magnoliopsida</taxon>
        <taxon>Liliopsida</taxon>
        <taxon>Asparagales</taxon>
        <taxon>Asparagaceae</taxon>
        <taxon>Asparagoideae</taxon>
        <taxon>Asparagus</taxon>
    </lineage>
</organism>
<dbReference type="Gramene" id="ONK75911">
    <property type="protein sequence ID" value="ONK75911"/>
    <property type="gene ID" value="A4U43_C03F21860"/>
</dbReference>
<dbReference type="AlphaFoldDB" id="A0A5P1FGY4"/>
<sequence length="143" mass="15911">MLQKKKACALDLSNTEANPVNIQVSLCLDEANKWFDNVGGYLLSEPLLLFYPAVGADTRLLVLSALSFGGGWADKFYPLNAKNKHARFYRLNGVPVPASVSLMTTNVRQCISCYDGFIVLRVPSKRGSHPRVFAVYIFLPDKR</sequence>
<proteinExistence type="predicted"/>
<evidence type="ECO:0000313" key="2">
    <source>
        <dbReference type="Proteomes" id="UP000243459"/>
    </source>
</evidence>
<dbReference type="Gene3D" id="2.30.39.10">
    <property type="entry name" value="Alpha-1-antitrypsin, domain 1"/>
    <property type="match status" value="1"/>
</dbReference>
<reference evidence="2" key="1">
    <citation type="journal article" date="2017" name="Nat. Commun.">
        <title>The asparagus genome sheds light on the origin and evolution of a young Y chromosome.</title>
        <authorList>
            <person name="Harkess A."/>
            <person name="Zhou J."/>
            <person name="Xu C."/>
            <person name="Bowers J.E."/>
            <person name="Van der Hulst R."/>
            <person name="Ayyampalayam S."/>
            <person name="Mercati F."/>
            <person name="Riccardi P."/>
            <person name="McKain M.R."/>
            <person name="Kakrana A."/>
            <person name="Tang H."/>
            <person name="Ray J."/>
            <person name="Groenendijk J."/>
            <person name="Arikit S."/>
            <person name="Mathioni S.M."/>
            <person name="Nakano M."/>
            <person name="Shan H."/>
            <person name="Telgmann-Rauber A."/>
            <person name="Kanno A."/>
            <person name="Yue Z."/>
            <person name="Chen H."/>
            <person name="Li W."/>
            <person name="Chen Y."/>
            <person name="Xu X."/>
            <person name="Zhang Y."/>
            <person name="Luo S."/>
            <person name="Chen H."/>
            <person name="Gao J."/>
            <person name="Mao Z."/>
            <person name="Pires J.C."/>
            <person name="Luo M."/>
            <person name="Kudrna D."/>
            <person name="Wing R.A."/>
            <person name="Meyers B.C."/>
            <person name="Yi K."/>
            <person name="Kong H."/>
            <person name="Lavrijsen P."/>
            <person name="Sunseri F."/>
            <person name="Falavigna A."/>
            <person name="Ye Y."/>
            <person name="Leebens-Mack J.H."/>
            <person name="Chen G."/>
        </authorList>
    </citation>
    <scope>NUCLEOTIDE SEQUENCE [LARGE SCALE GENOMIC DNA]</scope>
    <source>
        <strain evidence="2">cv. DH0086</strain>
    </source>
</reference>
<gene>
    <name evidence="1" type="ORF">A4U43_C03F21860</name>
</gene>
<protein>
    <submittedName>
        <fullName evidence="1">Uncharacterized protein</fullName>
    </submittedName>
</protein>
<accession>A0A5P1FGY4</accession>
<dbReference type="SUPFAM" id="SSF56574">
    <property type="entry name" value="Serpins"/>
    <property type="match status" value="1"/>
</dbReference>
<dbReference type="InterPro" id="IPR042185">
    <property type="entry name" value="Serpin_sf_2"/>
</dbReference>
<dbReference type="InterPro" id="IPR036186">
    <property type="entry name" value="Serpin_sf"/>
</dbReference>
<name>A0A5P1FGY4_ASPOF</name>
<keyword evidence="2" id="KW-1185">Reference proteome</keyword>